<keyword evidence="2" id="KW-1185">Reference proteome</keyword>
<evidence type="ECO:0000313" key="1">
    <source>
        <dbReference type="EMBL" id="KAE8765351.1"/>
    </source>
</evidence>
<evidence type="ECO:0008006" key="3">
    <source>
        <dbReference type="Google" id="ProtNLM"/>
    </source>
</evidence>
<accession>A0A7J5USW9</accession>
<organism evidence="1 2">
    <name type="scientific">Georgenia thermotolerans</name>
    <dbReference type="NCBI Taxonomy" id="527326"/>
    <lineage>
        <taxon>Bacteria</taxon>
        <taxon>Bacillati</taxon>
        <taxon>Actinomycetota</taxon>
        <taxon>Actinomycetes</taxon>
        <taxon>Micrococcales</taxon>
        <taxon>Bogoriellaceae</taxon>
        <taxon>Georgenia</taxon>
    </lineage>
</organism>
<dbReference type="RefSeq" id="WP_152202681.1">
    <property type="nucleotide sequence ID" value="NZ_VUKF01000017.1"/>
</dbReference>
<gene>
    <name evidence="1" type="ORF">GB883_04100</name>
</gene>
<dbReference type="Proteomes" id="UP000451860">
    <property type="component" value="Unassembled WGS sequence"/>
</dbReference>
<evidence type="ECO:0000313" key="2">
    <source>
        <dbReference type="Proteomes" id="UP000451860"/>
    </source>
</evidence>
<dbReference type="EMBL" id="WHJE01000011">
    <property type="protein sequence ID" value="KAE8765351.1"/>
    <property type="molecule type" value="Genomic_DNA"/>
</dbReference>
<name>A0A7J5USW9_9MICO</name>
<sequence>MTTVDTRKYHESDLGWPLVVADRVGASGPADWTSMFSLKPGKFSNVVVEEVPELAESMRCAIERAEQDQEFATGLSYLWHIEDPERRHLYMAMDFLSIIGMILGRAEALGIEDEAGLLDLYLQVERGRFERELTGDVVVPLVMTAFETTEPVHLIDSYWLEPMDESLHRTRALNMLHNDAVSPWIAAAATHAIVQRNSTFPNSMWPPDLRRGPTPAPVPLETVDRILECLHIATGKKSGYAQIVVRSDNWVSSSGWLGDLPHVWRAATVKAYPDDFDGGWLRPKEPITADEVSEVASMVAALEGSPTNVRLAARRCFRSTFRADIEDEILDATIGIEALLSHGRDELTHRMSQRAAAALATEFQPNIIYELLKQVYSQRSQIVHGSTPKNSKVRLADSEFGTNHIGVLLLRRLLRNYLLASEPWTPKSLDSLILERLGGHSTEG</sequence>
<protein>
    <recommendedName>
        <fullName evidence="3">Apea-like HEPN domain-containing protein</fullName>
    </recommendedName>
</protein>
<dbReference type="AlphaFoldDB" id="A0A7J5USW9"/>
<comment type="caution">
    <text evidence="1">The sequence shown here is derived from an EMBL/GenBank/DDBJ whole genome shotgun (WGS) entry which is preliminary data.</text>
</comment>
<reference evidence="1 2" key="1">
    <citation type="submission" date="2019-10" db="EMBL/GenBank/DDBJ databases">
        <title>Georgenia wutianyii sp. nov. and Georgenia yuyongxinii sp. nov. isolated from plateau pika (Ochotona curzoniae) in the Qinghai-Tibet plateau of China.</title>
        <authorList>
            <person name="Tian Z."/>
        </authorList>
    </citation>
    <scope>NUCLEOTIDE SEQUENCE [LARGE SCALE GENOMIC DNA]</scope>
    <source>
        <strain evidence="1 2">DSM 21501</strain>
    </source>
</reference>
<proteinExistence type="predicted"/>
<dbReference type="OrthoDB" id="5173253at2"/>